<proteinExistence type="predicted"/>
<accession>A0A8X6ILS1</accession>
<comment type="caution">
    <text evidence="1">The sequence shown here is derived from an EMBL/GenBank/DDBJ whole genome shotgun (WGS) entry which is preliminary data.</text>
</comment>
<protein>
    <submittedName>
        <fullName evidence="1">Uncharacterized protein</fullName>
    </submittedName>
</protein>
<organism evidence="1 2">
    <name type="scientific">Trichonephila clavata</name>
    <name type="common">Joro spider</name>
    <name type="synonym">Nephila clavata</name>
    <dbReference type="NCBI Taxonomy" id="2740835"/>
    <lineage>
        <taxon>Eukaryota</taxon>
        <taxon>Metazoa</taxon>
        <taxon>Ecdysozoa</taxon>
        <taxon>Arthropoda</taxon>
        <taxon>Chelicerata</taxon>
        <taxon>Arachnida</taxon>
        <taxon>Araneae</taxon>
        <taxon>Araneomorphae</taxon>
        <taxon>Entelegynae</taxon>
        <taxon>Araneoidea</taxon>
        <taxon>Nephilidae</taxon>
        <taxon>Trichonephila</taxon>
    </lineage>
</organism>
<name>A0A8X6ILS1_TRICU</name>
<dbReference type="Proteomes" id="UP000887116">
    <property type="component" value="Unassembled WGS sequence"/>
</dbReference>
<sequence>MLCFEYSAYLQSGRSLFVDFGKTIISRFSHDIIIYWAVEPAEITMHSYKHLMLVVRVSVFQQTYPIFGPLLPAASARCISSSPCSMTIHPPHMTVKPCSHSG</sequence>
<gene>
    <name evidence="1" type="ORF">TNCT_718391</name>
</gene>
<reference evidence="1" key="1">
    <citation type="submission" date="2020-07" db="EMBL/GenBank/DDBJ databases">
        <title>Multicomponent nature underlies the extraordinary mechanical properties of spider dragline silk.</title>
        <authorList>
            <person name="Kono N."/>
            <person name="Nakamura H."/>
            <person name="Mori M."/>
            <person name="Yoshida Y."/>
            <person name="Ohtoshi R."/>
            <person name="Malay A.D."/>
            <person name="Moran D.A.P."/>
            <person name="Tomita M."/>
            <person name="Numata K."/>
            <person name="Arakawa K."/>
        </authorList>
    </citation>
    <scope>NUCLEOTIDE SEQUENCE</scope>
</reference>
<dbReference type="AlphaFoldDB" id="A0A8X6ILS1"/>
<dbReference type="EMBL" id="BMAO01012177">
    <property type="protein sequence ID" value="GFQ79500.1"/>
    <property type="molecule type" value="Genomic_DNA"/>
</dbReference>
<keyword evidence="2" id="KW-1185">Reference proteome</keyword>
<evidence type="ECO:0000313" key="1">
    <source>
        <dbReference type="EMBL" id="GFQ79500.1"/>
    </source>
</evidence>
<evidence type="ECO:0000313" key="2">
    <source>
        <dbReference type="Proteomes" id="UP000887116"/>
    </source>
</evidence>